<proteinExistence type="predicted"/>
<dbReference type="WBParaSite" id="JU765_v2.g13839.t1">
    <property type="protein sequence ID" value="JU765_v2.g13839.t1"/>
    <property type="gene ID" value="JU765_v2.g13839"/>
</dbReference>
<organism evidence="1 2">
    <name type="scientific">Panagrolaimus sp. JU765</name>
    <dbReference type="NCBI Taxonomy" id="591449"/>
    <lineage>
        <taxon>Eukaryota</taxon>
        <taxon>Metazoa</taxon>
        <taxon>Ecdysozoa</taxon>
        <taxon>Nematoda</taxon>
        <taxon>Chromadorea</taxon>
        <taxon>Rhabditida</taxon>
        <taxon>Tylenchina</taxon>
        <taxon>Panagrolaimomorpha</taxon>
        <taxon>Panagrolaimoidea</taxon>
        <taxon>Panagrolaimidae</taxon>
        <taxon>Panagrolaimus</taxon>
    </lineage>
</organism>
<accession>A0AC34Q7I2</accession>
<sequence length="372" mass="42718">MTKTAKEETMEKQDKKTNGGTTEDVKRITLANDEPKAKGTTAPTQTPPAQETLSTKLMTRSFKDEKKKQEMEELSRVPVFKDMKIQHAKFPAPLVLFELLFSNINMNIAQVKREASALRLRELWDVLPPGIPARHPLQGEWTLWYLKGDRSKDWVECLREVVTFDSIEGFWSVFNHIIQPTSLSWGSDFYLFRKGIKPMWEDESNVAGGRWLVNVEKQKRQQVLDHYWMEMLMAITGERFEEDGDEICGAKQKCQQVLDHYWMEMLMAITGERFEEDGDEICGAVVNVRQKGDKVALWTHDAANDSANFHIGEVLFRSLKLDEKTDVIRYEVHKDASVRTGSQVKPRIVLPAHLMKNVNPAFLESISSSTIV</sequence>
<protein>
    <submittedName>
        <fullName evidence="2">EIF-4F 25 kDa subunit</fullName>
    </submittedName>
</protein>
<evidence type="ECO:0000313" key="2">
    <source>
        <dbReference type="WBParaSite" id="JU765_v2.g13839.t1"/>
    </source>
</evidence>
<name>A0AC34Q7I2_9BILA</name>
<evidence type="ECO:0000313" key="1">
    <source>
        <dbReference type="Proteomes" id="UP000887576"/>
    </source>
</evidence>
<dbReference type="Proteomes" id="UP000887576">
    <property type="component" value="Unplaced"/>
</dbReference>
<reference evidence="2" key="1">
    <citation type="submission" date="2022-11" db="UniProtKB">
        <authorList>
            <consortium name="WormBaseParasite"/>
        </authorList>
    </citation>
    <scope>IDENTIFICATION</scope>
</reference>